<dbReference type="CDD" id="cd00761">
    <property type="entry name" value="Glyco_tranf_GTA_type"/>
    <property type="match status" value="1"/>
</dbReference>
<name>A0A3B7MKD1_9BACT</name>
<dbReference type="AlphaFoldDB" id="A0A3B7MKD1"/>
<feature type="domain" description="Glycosyltransferase 2-like" evidence="2">
    <location>
        <begin position="392"/>
        <end position="483"/>
    </location>
</feature>
<organism evidence="3 4">
    <name type="scientific">Paraflavitalea soli</name>
    <dbReference type="NCBI Taxonomy" id="2315862"/>
    <lineage>
        <taxon>Bacteria</taxon>
        <taxon>Pseudomonadati</taxon>
        <taxon>Bacteroidota</taxon>
        <taxon>Chitinophagia</taxon>
        <taxon>Chitinophagales</taxon>
        <taxon>Chitinophagaceae</taxon>
        <taxon>Paraflavitalea</taxon>
    </lineage>
</organism>
<dbReference type="EMBL" id="CP032157">
    <property type="protein sequence ID" value="AXY74638.1"/>
    <property type="molecule type" value="Genomic_DNA"/>
</dbReference>
<dbReference type="OrthoDB" id="667855at2"/>
<dbReference type="SUPFAM" id="SSF53448">
    <property type="entry name" value="Nucleotide-diphospho-sugar transferases"/>
    <property type="match status" value="2"/>
</dbReference>
<evidence type="ECO:0000256" key="1">
    <source>
        <dbReference type="ARBA" id="ARBA00038494"/>
    </source>
</evidence>
<keyword evidence="4" id="KW-1185">Reference proteome</keyword>
<evidence type="ECO:0000313" key="4">
    <source>
        <dbReference type="Proteomes" id="UP000263900"/>
    </source>
</evidence>
<dbReference type="InterPro" id="IPR029044">
    <property type="entry name" value="Nucleotide-diphossugar_trans"/>
</dbReference>
<dbReference type="Proteomes" id="UP000263900">
    <property type="component" value="Chromosome"/>
</dbReference>
<keyword evidence="3" id="KW-0808">Transferase</keyword>
<evidence type="ECO:0000259" key="2">
    <source>
        <dbReference type="Pfam" id="PF00535"/>
    </source>
</evidence>
<dbReference type="KEGG" id="pseg:D3H65_11890"/>
<dbReference type="Gene3D" id="3.90.550.10">
    <property type="entry name" value="Spore Coat Polysaccharide Biosynthesis Protein SpsA, Chain A"/>
    <property type="match status" value="2"/>
</dbReference>
<protein>
    <submittedName>
        <fullName evidence="3">Glycosyltransferase</fullName>
    </submittedName>
</protein>
<feature type="domain" description="Glycosyltransferase 2-like" evidence="2">
    <location>
        <begin position="26"/>
        <end position="112"/>
    </location>
</feature>
<dbReference type="PANTHER" id="PTHR43630">
    <property type="entry name" value="POLY-BETA-1,6-N-ACETYL-D-GLUCOSAMINE SYNTHASE"/>
    <property type="match status" value="1"/>
</dbReference>
<dbReference type="Gene3D" id="1.25.40.10">
    <property type="entry name" value="Tetratricopeptide repeat domain"/>
    <property type="match status" value="1"/>
</dbReference>
<evidence type="ECO:0000313" key="3">
    <source>
        <dbReference type="EMBL" id="AXY74638.1"/>
    </source>
</evidence>
<comment type="similarity">
    <text evidence="1">Belongs to the glycosyltransferase 2 family. WaaE/KdtX subfamily.</text>
</comment>
<proteinExistence type="inferred from homology"/>
<dbReference type="PANTHER" id="PTHR43630:SF2">
    <property type="entry name" value="GLYCOSYLTRANSFERASE"/>
    <property type="match status" value="1"/>
</dbReference>
<dbReference type="InterPro" id="IPR011990">
    <property type="entry name" value="TPR-like_helical_dom_sf"/>
</dbReference>
<dbReference type="SUPFAM" id="SSF48452">
    <property type="entry name" value="TPR-like"/>
    <property type="match status" value="1"/>
</dbReference>
<dbReference type="InterPro" id="IPR001173">
    <property type="entry name" value="Glyco_trans_2-like"/>
</dbReference>
<accession>A0A3B7MKD1</accession>
<reference evidence="3 4" key="1">
    <citation type="submission" date="2018-09" db="EMBL/GenBank/DDBJ databases">
        <title>Genome sequencing of strain 6GH32-13.</title>
        <authorList>
            <person name="Weon H.-Y."/>
            <person name="Heo J."/>
            <person name="Kwon S.-W."/>
        </authorList>
    </citation>
    <scope>NUCLEOTIDE SEQUENCE [LARGE SCALE GENOMIC DNA]</scope>
    <source>
        <strain evidence="3 4">5GH32-13</strain>
    </source>
</reference>
<sequence>MSPIQLPSPTYFLYDMSRIPDRSICLCMMVKNEAPIIGRALGSVLPHIDYWVICDTGSEDDTPAVIAEVMKGKPGELHHTAWKNFGHNRGEVLDLARSHADYLLIMDADMTLEVKAPFRHKLQHDVYEIRYEGSLDYTQPMLVSSRYPWRYIGVTHEYIHTEAATEWAFLPEVSLTHHGDGGCRSDKFERDVQLLTEGLKTEPNNERYMFYLAQSYKDLEQYEAALHWYEKRIAGGGWEEEHWYARFQRAEMLRLLGREWPIVQAAYMAAFDARPFRLEPLLAMARYYRENHQYFQGYCMAAVALQDPPYPVNDKLFIDKPVYEYQLLFEYMICACSCGRISEAIEAANRLLRQHNLPPALTEYAVLARKTAFDMIRGKDHAIADTFNRLVVIVPFHNPGHFLRECVNSLLMQDYPYVQVIFIDDASTDASSRFEPPAALSAVMLRNEERMGTVYNVHQAITNYCSADDIVVCLDGDDQLACSNALSLINEQYVRHDCWIMYGQYIDADGYLGVSAPYASPKDLASLRQGWRVSHIRTFRAGLFLAIADQDPAYHCLKDREGEWLQSAADAAIMFPLMEMAGFYRIVFNETILYRYNNRNPVSHHFVDRPAQLRNFEWVCSLRPFARVTSYYPSTILTDVL</sequence>
<dbReference type="GO" id="GO:0016740">
    <property type="term" value="F:transferase activity"/>
    <property type="evidence" value="ECO:0007669"/>
    <property type="project" value="UniProtKB-KW"/>
</dbReference>
<dbReference type="Pfam" id="PF00535">
    <property type="entry name" value="Glycos_transf_2"/>
    <property type="match status" value="2"/>
</dbReference>
<gene>
    <name evidence="3" type="ORF">D3H65_11890</name>
</gene>